<organism evidence="5 6">
    <name type="scientific">Chromobacterium paludis</name>
    <dbReference type="NCBI Taxonomy" id="2605945"/>
    <lineage>
        <taxon>Bacteria</taxon>
        <taxon>Pseudomonadati</taxon>
        <taxon>Pseudomonadota</taxon>
        <taxon>Betaproteobacteria</taxon>
        <taxon>Neisseriales</taxon>
        <taxon>Chromobacteriaceae</taxon>
        <taxon>Chromobacterium</taxon>
    </lineage>
</organism>
<evidence type="ECO:0000256" key="2">
    <source>
        <dbReference type="ARBA" id="ARBA00023015"/>
    </source>
</evidence>
<keyword evidence="1" id="KW-0678">Repressor</keyword>
<evidence type="ECO:0000259" key="4">
    <source>
        <dbReference type="PROSITE" id="PS51000"/>
    </source>
</evidence>
<dbReference type="PROSITE" id="PS51000">
    <property type="entry name" value="HTH_DEOR_2"/>
    <property type="match status" value="1"/>
</dbReference>
<dbReference type="PANTHER" id="PTHR30363">
    <property type="entry name" value="HTH-TYPE TRANSCRIPTIONAL REGULATOR SRLR-RELATED"/>
    <property type="match status" value="1"/>
</dbReference>
<evidence type="ECO:0000256" key="3">
    <source>
        <dbReference type="ARBA" id="ARBA00023163"/>
    </source>
</evidence>
<dbReference type="Pfam" id="PF08220">
    <property type="entry name" value="HTH_DeoR"/>
    <property type="match status" value="1"/>
</dbReference>
<evidence type="ECO:0000313" key="5">
    <source>
        <dbReference type="EMBL" id="QEL54573.1"/>
    </source>
</evidence>
<keyword evidence="2" id="KW-0805">Transcription regulation</keyword>
<dbReference type="RefSeq" id="WP_149294959.1">
    <property type="nucleotide sequence ID" value="NZ_CP043473.1"/>
</dbReference>
<evidence type="ECO:0000256" key="1">
    <source>
        <dbReference type="ARBA" id="ARBA00022491"/>
    </source>
</evidence>
<keyword evidence="6" id="KW-1185">Reference proteome</keyword>
<dbReference type="GO" id="GO:0003700">
    <property type="term" value="F:DNA-binding transcription factor activity"/>
    <property type="evidence" value="ECO:0007669"/>
    <property type="project" value="InterPro"/>
</dbReference>
<feature type="domain" description="HTH deoR-type" evidence="4">
    <location>
        <begin position="12"/>
        <end position="67"/>
    </location>
</feature>
<dbReference type="SMART" id="SM00420">
    <property type="entry name" value="HTH_DEOR"/>
    <property type="match status" value="1"/>
</dbReference>
<reference evidence="5 6" key="1">
    <citation type="submission" date="2019-08" db="EMBL/GenBank/DDBJ databases">
        <title>Chromobacterium paludis, a novel bacterium isolated from a Maryland marsh pond.</title>
        <authorList>
            <person name="Blackburn M.B."/>
            <person name="Gundersen-Rindal D.E."/>
        </authorList>
    </citation>
    <scope>NUCLEOTIDE SEQUENCE [LARGE SCALE GENOMIC DNA]</scope>
    <source>
        <strain evidence="6">IIBBL 257-1</strain>
    </source>
</reference>
<dbReference type="EMBL" id="CP043473">
    <property type="protein sequence ID" value="QEL54573.1"/>
    <property type="molecule type" value="Genomic_DNA"/>
</dbReference>
<proteinExistence type="predicted"/>
<name>A0A5C1DDP3_9NEIS</name>
<sequence length="261" mass="28110">MRKERPLASGLPSDRHQYIRQQLQQHGRVLAGELAATLGVSEDSIRRDLRELAANGVCQRVYGGAIALRPSDTSFEQRRREHPGRKARLAATAVRQLRPGQFVFLDGGTTNLEIARALPPDLPLTIATNAIPIAAELFGKKQLEVLVLGGSLNHKSGDTAGTIATRMLQAMHPDICFLGTCSVDRELGVGTVMAEEAAFKRMLVEQCGQTILAVTNEKLDTASPFAVAPLADIGLLILEPDADPSRLAHLQASGVPLRMAD</sequence>
<gene>
    <name evidence="5" type="ORF">FYK34_02800</name>
</gene>
<keyword evidence="3" id="KW-0804">Transcription</keyword>
<accession>A0A5C1DDP3</accession>
<dbReference type="PANTHER" id="PTHR30363:SF4">
    <property type="entry name" value="GLYCEROL-3-PHOSPHATE REGULON REPRESSOR"/>
    <property type="match status" value="1"/>
</dbReference>
<dbReference type="SMART" id="SM01134">
    <property type="entry name" value="DeoRC"/>
    <property type="match status" value="1"/>
</dbReference>
<dbReference type="KEGG" id="chrm:FYK34_02800"/>
<dbReference type="Proteomes" id="UP000322079">
    <property type="component" value="Chromosome"/>
</dbReference>
<dbReference type="PRINTS" id="PR00037">
    <property type="entry name" value="HTHLACR"/>
</dbReference>
<dbReference type="Pfam" id="PF00455">
    <property type="entry name" value="DeoRC"/>
    <property type="match status" value="1"/>
</dbReference>
<evidence type="ECO:0000313" key="6">
    <source>
        <dbReference type="Proteomes" id="UP000322079"/>
    </source>
</evidence>
<dbReference type="InterPro" id="IPR036390">
    <property type="entry name" value="WH_DNA-bd_sf"/>
</dbReference>
<protein>
    <submittedName>
        <fullName evidence="5">DeoR/GlpR transcriptional regulator</fullName>
    </submittedName>
</protein>
<dbReference type="InterPro" id="IPR036388">
    <property type="entry name" value="WH-like_DNA-bd_sf"/>
</dbReference>
<dbReference type="InterPro" id="IPR001034">
    <property type="entry name" value="DeoR_HTH"/>
</dbReference>
<dbReference type="Gene3D" id="1.10.10.10">
    <property type="entry name" value="Winged helix-like DNA-binding domain superfamily/Winged helix DNA-binding domain"/>
    <property type="match status" value="1"/>
</dbReference>
<dbReference type="SUPFAM" id="SSF100950">
    <property type="entry name" value="NagB/RpiA/CoA transferase-like"/>
    <property type="match status" value="1"/>
</dbReference>
<dbReference type="AlphaFoldDB" id="A0A5C1DDP3"/>
<dbReference type="InterPro" id="IPR050313">
    <property type="entry name" value="Carb_Metab_HTH_regulators"/>
</dbReference>
<dbReference type="InterPro" id="IPR037171">
    <property type="entry name" value="NagB/RpiA_transferase-like"/>
</dbReference>
<dbReference type="SUPFAM" id="SSF46785">
    <property type="entry name" value="Winged helix' DNA-binding domain"/>
    <property type="match status" value="1"/>
</dbReference>
<dbReference type="InterPro" id="IPR014036">
    <property type="entry name" value="DeoR-like_C"/>
</dbReference>